<sequence length="129" mass="13598">MTLQRIEVGLVSTDESLAEFYATTFGMERLPGIEAGPGVVHRLRTSDIVIKVMVPKRAPAATEPATHFFAATGLRYITLYSDDLDGIVERATAHGGKVTHGPASIGPGVRIAVLQDPDGNAVEVVEGAS</sequence>
<comment type="caution">
    <text evidence="2">The sequence shown here is derived from an EMBL/GenBank/DDBJ whole genome shotgun (WGS) entry which is preliminary data.</text>
</comment>
<dbReference type="InterPro" id="IPR029068">
    <property type="entry name" value="Glyas_Bleomycin-R_OHBP_Dase"/>
</dbReference>
<dbReference type="EMBL" id="MAXA01000288">
    <property type="protein sequence ID" value="OHV18633.1"/>
    <property type="molecule type" value="Genomic_DNA"/>
</dbReference>
<keyword evidence="3" id="KW-1185">Reference proteome</keyword>
<name>A0A1S1P6P8_9ACTN</name>
<dbReference type="OrthoDB" id="4552740at2"/>
<dbReference type="Pfam" id="PF00903">
    <property type="entry name" value="Glyoxalase"/>
    <property type="match status" value="1"/>
</dbReference>
<dbReference type="SUPFAM" id="SSF54593">
    <property type="entry name" value="Glyoxalase/Bleomycin resistance protein/Dihydroxybiphenyl dioxygenase"/>
    <property type="match status" value="1"/>
</dbReference>
<dbReference type="InterPro" id="IPR004360">
    <property type="entry name" value="Glyas_Fos-R_dOase_dom"/>
</dbReference>
<gene>
    <name evidence="2" type="ORF">BBK14_29845</name>
</gene>
<dbReference type="InterPro" id="IPR037523">
    <property type="entry name" value="VOC_core"/>
</dbReference>
<dbReference type="Gene3D" id="3.10.180.10">
    <property type="entry name" value="2,3-Dihydroxybiphenyl 1,2-Dioxygenase, domain 1"/>
    <property type="match status" value="1"/>
</dbReference>
<accession>A0A1S1P6P8</accession>
<evidence type="ECO:0000313" key="3">
    <source>
        <dbReference type="Proteomes" id="UP000179769"/>
    </source>
</evidence>
<evidence type="ECO:0000313" key="2">
    <source>
        <dbReference type="EMBL" id="OHV18633.1"/>
    </source>
</evidence>
<dbReference type="AlphaFoldDB" id="A0A1S1P6P8"/>
<reference evidence="3" key="1">
    <citation type="submission" date="2016-07" db="EMBL/GenBank/DDBJ databases">
        <title>Frankia sp. NRRL B-16219 Genome sequencing.</title>
        <authorList>
            <person name="Ghodhbane-Gtari F."/>
            <person name="Swanson E."/>
            <person name="Gueddou A."/>
            <person name="Louati M."/>
            <person name="Nouioui I."/>
            <person name="Hezbri K."/>
            <person name="Abebe-Akele F."/>
            <person name="Simpson S."/>
            <person name="Morris K."/>
            <person name="Thomas K."/>
            <person name="Gtari M."/>
            <person name="Tisa L.S."/>
        </authorList>
    </citation>
    <scope>NUCLEOTIDE SEQUENCE [LARGE SCALE GENOMIC DNA]</scope>
    <source>
        <strain evidence="3">NRRL B-16219</strain>
    </source>
</reference>
<dbReference type="RefSeq" id="WP_071067259.1">
    <property type="nucleotide sequence ID" value="NZ_JBFLUH010000303.1"/>
</dbReference>
<dbReference type="PROSITE" id="PS51819">
    <property type="entry name" value="VOC"/>
    <property type="match status" value="1"/>
</dbReference>
<dbReference type="Proteomes" id="UP000179769">
    <property type="component" value="Unassembled WGS sequence"/>
</dbReference>
<proteinExistence type="predicted"/>
<evidence type="ECO:0000259" key="1">
    <source>
        <dbReference type="PROSITE" id="PS51819"/>
    </source>
</evidence>
<organism evidence="2 3">
    <name type="scientific">Parafrankia soli</name>
    <dbReference type="NCBI Taxonomy" id="2599596"/>
    <lineage>
        <taxon>Bacteria</taxon>
        <taxon>Bacillati</taxon>
        <taxon>Actinomycetota</taxon>
        <taxon>Actinomycetes</taxon>
        <taxon>Frankiales</taxon>
        <taxon>Frankiaceae</taxon>
        <taxon>Parafrankia</taxon>
    </lineage>
</organism>
<protein>
    <submittedName>
        <fullName evidence="2">Glyoxalase</fullName>
    </submittedName>
</protein>
<feature type="domain" description="VOC" evidence="1">
    <location>
        <begin position="2"/>
        <end position="127"/>
    </location>
</feature>